<name>A0AAP1EGH7_BACIU</name>
<dbReference type="AlphaFoldDB" id="A0AAP1EGH7"/>
<reference evidence="1 2" key="1">
    <citation type="submission" date="2015-09" db="EMBL/GenBank/DDBJ databases">
        <title>Spore heat resistance.</title>
        <authorList>
            <person name="Boekhorst J."/>
            <person name="Berendsen E.M."/>
            <person name="Wells-Bennik M.H."/>
            <person name="Kuipers O.P."/>
        </authorList>
    </citation>
    <scope>NUCLEOTIDE SEQUENCE [LARGE SCALE GENOMIC DNA]</scope>
    <source>
        <strain evidence="1 2">B4122</strain>
    </source>
</reference>
<protein>
    <submittedName>
        <fullName evidence="1">Uncharacterized protein</fullName>
    </submittedName>
</protein>
<evidence type="ECO:0000313" key="2">
    <source>
        <dbReference type="Proteomes" id="UP000076442"/>
    </source>
</evidence>
<sequence>MQVTKGIKRKSLNKKSKYIRKANRRYFYFDYGTIPEI</sequence>
<proteinExistence type="predicted"/>
<evidence type="ECO:0000313" key="1">
    <source>
        <dbReference type="EMBL" id="KZD95252.1"/>
    </source>
</evidence>
<accession>A0AAP1EGH7</accession>
<gene>
    <name evidence="1" type="ORF">B4122_0224</name>
</gene>
<comment type="caution">
    <text evidence="1">The sequence shown here is derived from an EMBL/GenBank/DDBJ whole genome shotgun (WGS) entry which is preliminary data.</text>
</comment>
<dbReference type="EMBL" id="LJZV01000001">
    <property type="protein sequence ID" value="KZD95252.1"/>
    <property type="molecule type" value="Genomic_DNA"/>
</dbReference>
<organism evidence="1 2">
    <name type="scientific">Bacillus subtilis</name>
    <dbReference type="NCBI Taxonomy" id="1423"/>
    <lineage>
        <taxon>Bacteria</taxon>
        <taxon>Bacillati</taxon>
        <taxon>Bacillota</taxon>
        <taxon>Bacilli</taxon>
        <taxon>Bacillales</taxon>
        <taxon>Bacillaceae</taxon>
        <taxon>Bacillus</taxon>
    </lineage>
</organism>
<dbReference type="Proteomes" id="UP000076442">
    <property type="component" value="Unassembled WGS sequence"/>
</dbReference>